<dbReference type="NCBIfam" id="NF001268">
    <property type="entry name" value="PRK00228.1-4"/>
    <property type="match status" value="1"/>
</dbReference>
<proteinExistence type="inferred from homology"/>
<accession>A0ABV2QUE0</accession>
<reference evidence="3 4" key="1">
    <citation type="submission" date="2024-06" db="EMBL/GenBank/DDBJ databases">
        <title>Sorghum-associated microbial communities from plants grown in Nebraska, USA.</title>
        <authorList>
            <person name="Schachtman D."/>
        </authorList>
    </citation>
    <scope>NUCLEOTIDE SEQUENCE [LARGE SCALE GENOMIC DNA]</scope>
    <source>
        <strain evidence="3 4">3207</strain>
    </source>
</reference>
<keyword evidence="4" id="KW-1185">Reference proteome</keyword>
<dbReference type="InterPro" id="IPR003774">
    <property type="entry name" value="AlgH-like"/>
</dbReference>
<evidence type="ECO:0000256" key="1">
    <source>
        <dbReference type="ARBA" id="ARBA00009600"/>
    </source>
</evidence>
<dbReference type="EMBL" id="JBEPSM010000001">
    <property type="protein sequence ID" value="MET4632128.1"/>
    <property type="molecule type" value="Genomic_DNA"/>
</dbReference>
<evidence type="ECO:0000313" key="4">
    <source>
        <dbReference type="Proteomes" id="UP001549321"/>
    </source>
</evidence>
<comment type="similarity">
    <text evidence="1 2">Belongs to the UPF0301 (AlgH) family.</text>
</comment>
<dbReference type="PANTHER" id="PTHR30327:SF1">
    <property type="entry name" value="UPF0301 PROTEIN YQGE"/>
    <property type="match status" value="1"/>
</dbReference>
<sequence>MIEKPHRAPVEPSYLDGQFLIAMPSMEDGRFARSVVYICAHSADGAMGIVINQIAPQIDFVDLLIQLDIIPDGPEIRLPARANRMIVQRGGPVETGRGFVLHSADYFIENSTLPIAENVCLTATLDILKAIVAGSGPRSAMLALGYAGWARGQLEAEIQQNGWLHCEAPADLIFDPELSTKYDRAMALLGVDLAMLSDEAGHG</sequence>
<dbReference type="Gene3D" id="3.40.1740.10">
    <property type="entry name" value="VC0467-like"/>
    <property type="match status" value="1"/>
</dbReference>
<dbReference type="RefSeq" id="WP_354547862.1">
    <property type="nucleotide sequence ID" value="NZ_JBEPSM010000001.1"/>
</dbReference>
<comment type="caution">
    <text evidence="3">The sequence shown here is derived from an EMBL/GenBank/DDBJ whole genome shotgun (WGS) entry which is preliminary data.</text>
</comment>
<dbReference type="Proteomes" id="UP001549321">
    <property type="component" value="Unassembled WGS sequence"/>
</dbReference>
<dbReference type="Pfam" id="PF02622">
    <property type="entry name" value="DUF179"/>
    <property type="match status" value="1"/>
</dbReference>
<dbReference type="SUPFAM" id="SSF143456">
    <property type="entry name" value="VC0467-like"/>
    <property type="match status" value="1"/>
</dbReference>
<evidence type="ECO:0000313" key="3">
    <source>
        <dbReference type="EMBL" id="MET4632128.1"/>
    </source>
</evidence>
<organism evidence="3 4">
    <name type="scientific">Kaistia defluvii</name>
    <dbReference type="NCBI Taxonomy" id="410841"/>
    <lineage>
        <taxon>Bacteria</taxon>
        <taxon>Pseudomonadati</taxon>
        <taxon>Pseudomonadota</taxon>
        <taxon>Alphaproteobacteria</taxon>
        <taxon>Hyphomicrobiales</taxon>
        <taxon>Kaistiaceae</taxon>
        <taxon>Kaistia</taxon>
    </lineage>
</organism>
<protein>
    <recommendedName>
        <fullName evidence="2">UPF0301 protein ABIE08_000041</fullName>
    </recommendedName>
</protein>
<dbReference type="PANTHER" id="PTHR30327">
    <property type="entry name" value="UNCHARACTERIZED PROTEIN YQGE"/>
    <property type="match status" value="1"/>
</dbReference>
<gene>
    <name evidence="3" type="ORF">ABIE08_000041</name>
</gene>
<dbReference type="HAMAP" id="MF_00758">
    <property type="entry name" value="UPF0301"/>
    <property type="match status" value="1"/>
</dbReference>
<evidence type="ECO:0000256" key="2">
    <source>
        <dbReference type="HAMAP-Rule" id="MF_00758"/>
    </source>
</evidence>
<name>A0ABV2QUE0_9HYPH</name>